<evidence type="ECO:0000313" key="1">
    <source>
        <dbReference type="EMBL" id="GBO31091.1"/>
    </source>
</evidence>
<organism evidence="2 4">
    <name type="scientific">Araneus ventricosus</name>
    <name type="common">Orbweaver spider</name>
    <name type="synonym">Epeira ventricosa</name>
    <dbReference type="NCBI Taxonomy" id="182803"/>
    <lineage>
        <taxon>Eukaryota</taxon>
        <taxon>Metazoa</taxon>
        <taxon>Ecdysozoa</taxon>
        <taxon>Arthropoda</taxon>
        <taxon>Chelicerata</taxon>
        <taxon>Arachnida</taxon>
        <taxon>Araneae</taxon>
        <taxon>Araneomorphae</taxon>
        <taxon>Entelegynae</taxon>
        <taxon>Araneoidea</taxon>
        <taxon>Araneidae</taxon>
        <taxon>Araneus</taxon>
    </lineage>
</organism>
<reference evidence="2 4" key="1">
    <citation type="journal article" date="2019" name="Sci. Rep.">
        <title>Orb-weaving spider Araneus ventricosus genome elucidates the spidroin gene catalogue.</title>
        <authorList>
            <person name="Kono N."/>
            <person name="Nakamura H."/>
            <person name="Ohtoshi R."/>
            <person name="Moran D.A.P."/>
            <person name="Shinohara A."/>
            <person name="Yoshida Y."/>
            <person name="Fujiwara M."/>
            <person name="Mori M."/>
            <person name="Tomita M."/>
            <person name="Arakawa K."/>
        </authorList>
    </citation>
    <scope>NUCLEOTIDE SEQUENCE [LARGE SCALE GENOMIC DNA]</scope>
</reference>
<dbReference type="AlphaFoldDB" id="A0A4Y2W7A4"/>
<comment type="caution">
    <text evidence="2">The sequence shown here is derived from an EMBL/GenBank/DDBJ whole genome shotgun (WGS) entry which is preliminary data.</text>
</comment>
<sequence>KTVRHHKCVEKCEQYLFDNCCDKITGKPFDIINDLRNASSIFQKAMLVAMLKKTGSRFVTQQSASQPPNALLVIYALNRHLG</sequence>
<name>A0A4Y2W7A4_ARAVE</name>
<keyword evidence="4" id="KW-1185">Reference proteome</keyword>
<evidence type="ECO:0000313" key="3">
    <source>
        <dbReference type="EMBL" id="GBO32022.1"/>
    </source>
</evidence>
<gene>
    <name evidence="3" type="ORF">AVEN_261341_1</name>
    <name evidence="1" type="ORF">AVEN_270286_1</name>
    <name evidence="2" type="ORF">AVEN_5353_1</name>
</gene>
<dbReference type="EMBL" id="BGPR01055445">
    <property type="protein sequence ID" value="GBO32020.1"/>
    <property type="molecule type" value="Genomic_DNA"/>
</dbReference>
<proteinExistence type="predicted"/>
<dbReference type="EMBL" id="BGPR01054295">
    <property type="protein sequence ID" value="GBO31091.1"/>
    <property type="molecule type" value="Genomic_DNA"/>
</dbReference>
<dbReference type="EMBL" id="BGPR01055446">
    <property type="protein sequence ID" value="GBO32022.1"/>
    <property type="molecule type" value="Genomic_DNA"/>
</dbReference>
<evidence type="ECO:0000313" key="2">
    <source>
        <dbReference type="EMBL" id="GBO32020.1"/>
    </source>
</evidence>
<protein>
    <submittedName>
        <fullName evidence="2">Uncharacterized protein</fullName>
    </submittedName>
</protein>
<dbReference type="Proteomes" id="UP000499080">
    <property type="component" value="Unassembled WGS sequence"/>
</dbReference>
<feature type="non-terminal residue" evidence="2">
    <location>
        <position position="1"/>
    </location>
</feature>
<accession>A0A4Y2W7A4</accession>
<evidence type="ECO:0000313" key="4">
    <source>
        <dbReference type="Proteomes" id="UP000499080"/>
    </source>
</evidence>